<comment type="caution">
    <text evidence="2">The sequence shown here is derived from an EMBL/GenBank/DDBJ whole genome shotgun (WGS) entry which is preliminary data.</text>
</comment>
<evidence type="ECO:0000313" key="2">
    <source>
        <dbReference type="EMBL" id="MBA5628937.1"/>
    </source>
</evidence>
<protein>
    <submittedName>
        <fullName evidence="2">Glycosyltransferase family 2 protein</fullName>
    </submittedName>
</protein>
<name>A0A838ZNT0_9FLAO</name>
<dbReference type="CDD" id="cd00761">
    <property type="entry name" value="Glyco_tranf_GTA_type"/>
    <property type="match status" value="1"/>
</dbReference>
<dbReference type="SUPFAM" id="SSF53448">
    <property type="entry name" value="Nucleotide-diphospho-sugar transferases"/>
    <property type="match status" value="1"/>
</dbReference>
<dbReference type="AlphaFoldDB" id="A0A838ZNT0"/>
<dbReference type="EMBL" id="JACDZE010000001">
    <property type="protein sequence ID" value="MBA5628937.1"/>
    <property type="molecule type" value="Genomic_DNA"/>
</dbReference>
<dbReference type="InterPro" id="IPR029044">
    <property type="entry name" value="Nucleotide-diphossugar_trans"/>
</dbReference>
<accession>A0A838ZNT0</accession>
<dbReference type="GO" id="GO:0016758">
    <property type="term" value="F:hexosyltransferase activity"/>
    <property type="evidence" value="ECO:0007669"/>
    <property type="project" value="UniProtKB-ARBA"/>
</dbReference>
<evidence type="ECO:0000313" key="3">
    <source>
        <dbReference type="Proteomes" id="UP000552241"/>
    </source>
</evidence>
<organism evidence="2 3">
    <name type="scientific">Moheibacter lacus</name>
    <dbReference type="NCBI Taxonomy" id="2745851"/>
    <lineage>
        <taxon>Bacteria</taxon>
        <taxon>Pseudomonadati</taxon>
        <taxon>Bacteroidota</taxon>
        <taxon>Flavobacteriia</taxon>
        <taxon>Flavobacteriales</taxon>
        <taxon>Weeksellaceae</taxon>
        <taxon>Moheibacter</taxon>
    </lineage>
</organism>
<sequence>MFSIIIPYYKKRKYIERCIDAVLAQTYQNFEIILVDDGSQDDVAQLIEEKYSGKVQLIQQVNQGVSAARNAGIAAATHDYIAFLDADDYWSPSYLEAISEIIENDKKAKIIGCKYTRVKSNLEKTNAIFSFFEIHSYFKNQAIKNSLFTSSSTVVKSSFFLENHGFNSNLISGEDIDVWFRAILSGGSAYYINNVLVYYSDEDVNQATKLTKDFNRRFIANIGSMYFENGKKIYSQDFYNFLSKYMYSSLYIIFFQKETHQQAKELKESISEKYFFAELYYHIPYKVGSFFLNKRKIQKLARKYFKFIFTYVHNQ</sequence>
<reference evidence="2 3" key="1">
    <citation type="submission" date="2020-07" db="EMBL/GenBank/DDBJ databases">
        <title>Moheibacter lacus sp. nov., a member of the family Flavobacteriaceae isolated from freshwater lake sediment.</title>
        <authorList>
            <person name="Liu Y."/>
        </authorList>
    </citation>
    <scope>NUCLEOTIDE SEQUENCE [LARGE SCALE GENOMIC DNA]</scope>
    <source>
        <strain evidence="2 3">BDHS18</strain>
    </source>
</reference>
<dbReference type="Pfam" id="PF00535">
    <property type="entry name" value="Glycos_transf_2"/>
    <property type="match status" value="1"/>
</dbReference>
<dbReference type="InterPro" id="IPR001173">
    <property type="entry name" value="Glyco_trans_2-like"/>
</dbReference>
<dbReference type="Proteomes" id="UP000552241">
    <property type="component" value="Unassembled WGS sequence"/>
</dbReference>
<dbReference type="PANTHER" id="PTHR22916:SF3">
    <property type="entry name" value="UDP-GLCNAC:BETAGAL BETA-1,3-N-ACETYLGLUCOSAMINYLTRANSFERASE-LIKE PROTEIN 1"/>
    <property type="match status" value="1"/>
</dbReference>
<dbReference type="PANTHER" id="PTHR22916">
    <property type="entry name" value="GLYCOSYLTRANSFERASE"/>
    <property type="match status" value="1"/>
</dbReference>
<feature type="domain" description="Glycosyltransferase 2-like" evidence="1">
    <location>
        <begin position="3"/>
        <end position="143"/>
    </location>
</feature>
<dbReference type="Gene3D" id="3.90.550.10">
    <property type="entry name" value="Spore Coat Polysaccharide Biosynthesis Protein SpsA, Chain A"/>
    <property type="match status" value="1"/>
</dbReference>
<dbReference type="RefSeq" id="WP_182042512.1">
    <property type="nucleotide sequence ID" value="NZ_JACDZE010000001.1"/>
</dbReference>
<gene>
    <name evidence="2" type="ORF">HU137_04030</name>
</gene>
<evidence type="ECO:0000259" key="1">
    <source>
        <dbReference type="Pfam" id="PF00535"/>
    </source>
</evidence>
<keyword evidence="2" id="KW-0808">Transferase</keyword>
<keyword evidence="3" id="KW-1185">Reference proteome</keyword>
<proteinExistence type="predicted"/>